<proteinExistence type="predicted"/>
<reference evidence="1" key="1">
    <citation type="journal article" date="2017" name="Proc. Natl. Acad. Sci. U.S.A.">
        <title>Comparative genomics uncovers the prolific and distinctive metabolic potential of the cyanobacterial genus Moorea.</title>
        <authorList>
            <person name="Leao T."/>
            <person name="Castelao G."/>
            <person name="Korobeynikov A."/>
            <person name="Monroe E.A."/>
            <person name="Podell S."/>
            <person name="Glukhov E."/>
            <person name="Allen E.E."/>
            <person name="Gerwick W.H."/>
            <person name="Gerwick L."/>
        </authorList>
    </citation>
    <scope>NUCLEOTIDE SEQUENCE</scope>
    <source>
        <strain evidence="1">JHB</strain>
    </source>
</reference>
<dbReference type="Proteomes" id="UP000176944">
    <property type="component" value="Chromosome"/>
</dbReference>
<dbReference type="EMBL" id="CP017708">
    <property type="protein sequence ID" value="WAN69678.1"/>
    <property type="molecule type" value="Genomic_DNA"/>
</dbReference>
<protein>
    <submittedName>
        <fullName evidence="1">Uncharacterized protein</fullName>
    </submittedName>
</protein>
<organism evidence="1">
    <name type="scientific">Moorena producens (strain JHB)</name>
    <dbReference type="NCBI Taxonomy" id="1454205"/>
    <lineage>
        <taxon>Bacteria</taxon>
        <taxon>Bacillati</taxon>
        <taxon>Cyanobacteriota</taxon>
        <taxon>Cyanophyceae</taxon>
        <taxon>Coleofasciculales</taxon>
        <taxon>Coleofasciculaceae</taxon>
        <taxon>Moorena</taxon>
    </lineage>
</organism>
<gene>
    <name evidence="1" type="ORF">BJP36_36915</name>
</gene>
<evidence type="ECO:0000313" key="1">
    <source>
        <dbReference type="EMBL" id="WAN69678.1"/>
    </source>
</evidence>
<dbReference type="AlphaFoldDB" id="A0A9Q9UWB3"/>
<name>A0A9Q9UWB3_MOOP1</name>
<sequence>MNTIGLRPRYTNAIKISLGALSVGELNSPRVAPLPISPSPHLPISPSPHTLFWEIKK</sequence>
<accession>A0A9Q9UWB3</accession>
<reference evidence="1" key="2">
    <citation type="submission" date="2022-10" db="EMBL/GenBank/DDBJ databases">
        <authorList>
            <person name="Ngo T.-E."/>
        </authorList>
    </citation>
    <scope>NUCLEOTIDE SEQUENCE</scope>
    <source>
        <strain evidence="1">JHB</strain>
    </source>
</reference>